<feature type="domain" description="ATP synthase F1 complex delta/epsilon subunit N-terminal" evidence="15">
    <location>
        <begin position="18"/>
        <end position="96"/>
    </location>
</feature>
<dbReference type="AlphaFoldDB" id="A0A0R0D9Z8"/>
<protein>
    <recommendedName>
        <fullName evidence="5 13">ATP synthase epsilon chain</fullName>
    </recommendedName>
    <alternativeName>
        <fullName evidence="12 13">ATP synthase F1 sector epsilon subunit</fullName>
    </alternativeName>
    <alternativeName>
        <fullName evidence="11 13">F-ATPase epsilon subunit</fullName>
    </alternativeName>
</protein>
<evidence type="ECO:0000313" key="16">
    <source>
        <dbReference type="EMBL" id="KRG75362.1"/>
    </source>
</evidence>
<comment type="subcellular location">
    <subcellularLocation>
        <location evidence="13">Cell membrane</location>
        <topology evidence="13">Peripheral membrane protein</topology>
    </subcellularLocation>
    <subcellularLocation>
        <location evidence="2">Endomembrane system</location>
        <topology evidence="2">Peripheral membrane protein</topology>
    </subcellularLocation>
</comment>
<dbReference type="GO" id="GO:0045259">
    <property type="term" value="C:proton-transporting ATP synthase complex"/>
    <property type="evidence" value="ECO:0007669"/>
    <property type="project" value="UniProtKB-KW"/>
</dbReference>
<evidence type="ECO:0000256" key="11">
    <source>
        <dbReference type="ARBA" id="ARBA00030215"/>
    </source>
</evidence>
<dbReference type="GO" id="GO:0046933">
    <property type="term" value="F:proton-transporting ATP synthase activity, rotational mechanism"/>
    <property type="evidence" value="ECO:0007669"/>
    <property type="project" value="UniProtKB-UniRule"/>
</dbReference>
<evidence type="ECO:0000259" key="15">
    <source>
        <dbReference type="Pfam" id="PF02823"/>
    </source>
</evidence>
<evidence type="ECO:0000256" key="2">
    <source>
        <dbReference type="ARBA" id="ARBA00004184"/>
    </source>
</evidence>
<dbReference type="PANTHER" id="PTHR13822:SF10">
    <property type="entry name" value="ATP SYNTHASE EPSILON CHAIN, CHLOROPLASTIC"/>
    <property type="match status" value="1"/>
</dbReference>
<comment type="function">
    <text evidence="1 13">Produces ATP from ADP in the presence of a proton gradient across the membrane.</text>
</comment>
<evidence type="ECO:0000256" key="9">
    <source>
        <dbReference type="ARBA" id="ARBA00023196"/>
    </source>
</evidence>
<organism evidence="16 17">
    <name type="scientific">Stenotrophomonas chelatiphaga</name>
    <dbReference type="NCBI Taxonomy" id="517011"/>
    <lineage>
        <taxon>Bacteria</taxon>
        <taxon>Pseudomonadati</taxon>
        <taxon>Pseudomonadota</taxon>
        <taxon>Gammaproteobacteria</taxon>
        <taxon>Lysobacterales</taxon>
        <taxon>Lysobacteraceae</taxon>
        <taxon>Stenotrophomonas</taxon>
    </lineage>
</organism>
<dbReference type="Proteomes" id="UP000051386">
    <property type="component" value="Unassembled WGS sequence"/>
</dbReference>
<dbReference type="GO" id="GO:0005886">
    <property type="term" value="C:plasma membrane"/>
    <property type="evidence" value="ECO:0007669"/>
    <property type="project" value="UniProtKB-SubCell"/>
</dbReference>
<evidence type="ECO:0000256" key="5">
    <source>
        <dbReference type="ARBA" id="ARBA00014480"/>
    </source>
</evidence>
<evidence type="ECO:0000256" key="4">
    <source>
        <dbReference type="ARBA" id="ARBA00011648"/>
    </source>
</evidence>
<keyword evidence="17" id="KW-1185">Reference proteome</keyword>
<evidence type="ECO:0000256" key="12">
    <source>
        <dbReference type="ARBA" id="ARBA00031795"/>
    </source>
</evidence>
<evidence type="ECO:0000256" key="10">
    <source>
        <dbReference type="ARBA" id="ARBA00023310"/>
    </source>
</evidence>
<dbReference type="PATRIC" id="fig|517011.3.peg.578"/>
<dbReference type="RefSeq" id="WP_057507669.1">
    <property type="nucleotide sequence ID" value="NZ_LDJK01000014.1"/>
</dbReference>
<dbReference type="HAMAP" id="MF_00530">
    <property type="entry name" value="ATP_synth_epsil_bac"/>
    <property type="match status" value="1"/>
</dbReference>
<gene>
    <name evidence="13" type="primary">atpC</name>
    <name evidence="16" type="ORF">ABB28_05535</name>
</gene>
<evidence type="ECO:0000313" key="17">
    <source>
        <dbReference type="Proteomes" id="UP000051386"/>
    </source>
</evidence>
<dbReference type="Pfam" id="PF02823">
    <property type="entry name" value="ATP-synt_DE_N"/>
    <property type="match status" value="1"/>
</dbReference>
<evidence type="ECO:0000256" key="7">
    <source>
        <dbReference type="ARBA" id="ARBA00023065"/>
    </source>
</evidence>
<reference evidence="16 17" key="1">
    <citation type="submission" date="2015-05" db="EMBL/GenBank/DDBJ databases">
        <title>Genome sequencing and analysis of members of genus Stenotrophomonas.</title>
        <authorList>
            <person name="Patil P.P."/>
            <person name="Midha S."/>
            <person name="Patil P.B."/>
        </authorList>
    </citation>
    <scope>NUCLEOTIDE SEQUENCE [LARGE SCALE GENOMIC DNA]</scope>
    <source>
        <strain evidence="16 17">DSM 21508</strain>
    </source>
</reference>
<evidence type="ECO:0000256" key="3">
    <source>
        <dbReference type="ARBA" id="ARBA00005712"/>
    </source>
</evidence>
<evidence type="ECO:0000256" key="6">
    <source>
        <dbReference type="ARBA" id="ARBA00022448"/>
    </source>
</evidence>
<dbReference type="PANTHER" id="PTHR13822">
    <property type="entry name" value="ATP SYNTHASE DELTA/EPSILON CHAIN"/>
    <property type="match status" value="1"/>
</dbReference>
<dbReference type="SUPFAM" id="SSF51344">
    <property type="entry name" value="Epsilon subunit of F1F0-ATP synthase N-terminal domain"/>
    <property type="match status" value="1"/>
</dbReference>
<keyword evidence="8 13" id="KW-0472">Membrane</keyword>
<dbReference type="NCBIfam" id="TIGR01216">
    <property type="entry name" value="ATP_synt_epsi"/>
    <property type="match status" value="1"/>
</dbReference>
<dbReference type="InterPro" id="IPR020546">
    <property type="entry name" value="ATP_synth_F1_dsu/esu_N"/>
</dbReference>
<dbReference type="CDD" id="cd12152">
    <property type="entry name" value="F1-ATPase_delta"/>
    <property type="match status" value="1"/>
</dbReference>
<sequence length="148" mass="15584">MTPADVPPIISGARQGFPLRVVSLAGLCWEGRVREASLPGADGRFGIMAGHLPLLAPLVEGFIHLFPEQGGAPLYLHVSGGYVEVQPGEVIVLADLAARSDALDAARADEARQLAGSPMAAAFSDDQYPQLHAELVARLARIRRPGQG</sequence>
<comment type="similarity">
    <text evidence="3 13 14">Belongs to the ATPase epsilon chain family.</text>
</comment>
<dbReference type="InterPro" id="IPR036771">
    <property type="entry name" value="ATPsynth_dsu/esu_N"/>
</dbReference>
<dbReference type="InterPro" id="IPR001469">
    <property type="entry name" value="ATP_synth_F1_dsu/esu"/>
</dbReference>
<dbReference type="GO" id="GO:0012505">
    <property type="term" value="C:endomembrane system"/>
    <property type="evidence" value="ECO:0007669"/>
    <property type="project" value="UniProtKB-SubCell"/>
</dbReference>
<keyword evidence="13" id="KW-1003">Cell membrane</keyword>
<dbReference type="Gene3D" id="2.60.15.10">
    <property type="entry name" value="F0F1 ATP synthase delta/epsilon subunit, N-terminal"/>
    <property type="match status" value="1"/>
</dbReference>
<proteinExistence type="inferred from homology"/>
<keyword evidence="6 13" id="KW-0813">Transport</keyword>
<keyword evidence="10 13" id="KW-0066">ATP synthesis</keyword>
<evidence type="ECO:0000256" key="8">
    <source>
        <dbReference type="ARBA" id="ARBA00023136"/>
    </source>
</evidence>
<evidence type="ECO:0000256" key="14">
    <source>
        <dbReference type="RuleBase" id="RU003656"/>
    </source>
</evidence>
<dbReference type="GO" id="GO:0005524">
    <property type="term" value="F:ATP binding"/>
    <property type="evidence" value="ECO:0007669"/>
    <property type="project" value="UniProtKB-UniRule"/>
</dbReference>
<comment type="caution">
    <text evidence="16">The sequence shown here is derived from an EMBL/GenBank/DDBJ whole genome shotgun (WGS) entry which is preliminary data.</text>
</comment>
<dbReference type="EMBL" id="LDJK01000014">
    <property type="protein sequence ID" value="KRG75362.1"/>
    <property type="molecule type" value="Genomic_DNA"/>
</dbReference>
<accession>A0A0R0D9Z8</accession>
<comment type="subunit">
    <text evidence="4 13 14">F-type ATPases have 2 components, CF(1) - the catalytic core - and CF(0) - the membrane proton channel. CF(1) has five subunits: alpha(3), beta(3), gamma(1), delta(1), epsilon(1). CF(0) has three main subunits: a, b and c.</text>
</comment>
<evidence type="ECO:0000256" key="1">
    <source>
        <dbReference type="ARBA" id="ARBA00003543"/>
    </source>
</evidence>
<keyword evidence="9 13" id="KW-0139">CF(1)</keyword>
<evidence type="ECO:0000256" key="13">
    <source>
        <dbReference type="HAMAP-Rule" id="MF_00530"/>
    </source>
</evidence>
<keyword evidence="7 13" id="KW-0406">Ion transport</keyword>
<keyword evidence="13" id="KW-0375">Hydrogen ion transport</keyword>
<name>A0A0R0D9Z8_9GAMM</name>